<gene>
    <name evidence="1" type="ORF">ACFOSB_09035</name>
</gene>
<keyword evidence="2" id="KW-1185">Reference proteome</keyword>
<evidence type="ECO:0000313" key="2">
    <source>
        <dbReference type="Proteomes" id="UP001595803"/>
    </source>
</evidence>
<dbReference type="Pfam" id="PF14462">
    <property type="entry name" value="Prok-E2_E"/>
    <property type="match status" value="1"/>
</dbReference>
<evidence type="ECO:0000313" key="1">
    <source>
        <dbReference type="EMBL" id="MFC3832999.1"/>
    </source>
</evidence>
<protein>
    <submittedName>
        <fullName evidence="1">E2/UBC family protein</fullName>
    </submittedName>
</protein>
<name>A0ABV7Z7K6_9DEIO</name>
<proteinExistence type="predicted"/>
<dbReference type="Proteomes" id="UP001595803">
    <property type="component" value="Unassembled WGS sequence"/>
</dbReference>
<dbReference type="InterPro" id="IPR025701">
    <property type="entry name" value="UBQ-conjugat_E2_E"/>
</dbReference>
<accession>A0ABV7Z7K6</accession>
<sequence length="133" mass="14444">MTAVTSPVDLECVALDAAFPGASTRSLGDGSVLITLPQVALPDGWNQSVTAVYFTAPVNYPLANPDCFWADPALRLSGGALPANTNLTPLPDPGGLSTEPHLWFSWHVHSWTPGRDTLLSYARVIERRFQERR</sequence>
<dbReference type="EMBL" id="JBHRZG010000009">
    <property type="protein sequence ID" value="MFC3832999.1"/>
    <property type="molecule type" value="Genomic_DNA"/>
</dbReference>
<reference evidence="2" key="1">
    <citation type="journal article" date="2019" name="Int. J. Syst. Evol. Microbiol.">
        <title>The Global Catalogue of Microorganisms (GCM) 10K type strain sequencing project: providing services to taxonomists for standard genome sequencing and annotation.</title>
        <authorList>
            <consortium name="The Broad Institute Genomics Platform"/>
            <consortium name="The Broad Institute Genome Sequencing Center for Infectious Disease"/>
            <person name="Wu L."/>
            <person name="Ma J."/>
        </authorList>
    </citation>
    <scope>NUCLEOTIDE SEQUENCE [LARGE SCALE GENOMIC DNA]</scope>
    <source>
        <strain evidence="2">CCTCC AB 2017081</strain>
    </source>
</reference>
<comment type="caution">
    <text evidence="1">The sequence shown here is derived from an EMBL/GenBank/DDBJ whole genome shotgun (WGS) entry which is preliminary data.</text>
</comment>
<dbReference type="RefSeq" id="WP_322474875.1">
    <property type="nucleotide sequence ID" value="NZ_JBHRZG010000009.1"/>
</dbReference>
<organism evidence="1 2">
    <name type="scientific">Deinococcus rufus</name>
    <dbReference type="NCBI Taxonomy" id="2136097"/>
    <lineage>
        <taxon>Bacteria</taxon>
        <taxon>Thermotogati</taxon>
        <taxon>Deinococcota</taxon>
        <taxon>Deinococci</taxon>
        <taxon>Deinococcales</taxon>
        <taxon>Deinococcaceae</taxon>
        <taxon>Deinococcus</taxon>
    </lineage>
</organism>